<gene>
    <name evidence="3" type="ORF">SAMN04488026_100525</name>
</gene>
<dbReference type="GO" id="GO:0009425">
    <property type="term" value="C:bacterial-type flagellum basal body"/>
    <property type="evidence" value="ECO:0007669"/>
    <property type="project" value="UniProtKB-SubCell"/>
</dbReference>
<dbReference type="AlphaFoldDB" id="A0A1G8M559"/>
<reference evidence="3 4" key="1">
    <citation type="submission" date="2016-10" db="EMBL/GenBank/DDBJ databases">
        <authorList>
            <person name="de Groot N.N."/>
        </authorList>
    </citation>
    <scope>NUCLEOTIDE SEQUENCE [LARGE SCALE GENOMIC DNA]</scope>
    <source>
        <strain evidence="3 4">DSM 25294</strain>
    </source>
</reference>
<dbReference type="Proteomes" id="UP000199382">
    <property type="component" value="Unassembled WGS sequence"/>
</dbReference>
<dbReference type="STRING" id="571298.SAMN04488026_100525"/>
<evidence type="ECO:0000259" key="2">
    <source>
        <dbReference type="Pfam" id="PF00460"/>
    </source>
</evidence>
<sequence>MTTKIELLNMAQQLAQLAAARQSVVAANIANVDTPGYRQQDIPSFADSYTAFGDEGSMRATRPGHIGHNGQEAAARARIVESGVVAPNGNSVSLEDEILKSAEIQQQHDMAISIYRSGLGVIRASIGRR</sequence>
<protein>
    <submittedName>
        <fullName evidence="3">Flagellar basal-body rod protein FlgB</fullName>
    </submittedName>
</protein>
<feature type="domain" description="Flagellar basal body rod protein N-terminal" evidence="2">
    <location>
        <begin position="16"/>
        <end position="38"/>
    </location>
</feature>
<organism evidence="3 4">
    <name type="scientific">Aliiruegeria lutimaris</name>
    <dbReference type="NCBI Taxonomy" id="571298"/>
    <lineage>
        <taxon>Bacteria</taxon>
        <taxon>Pseudomonadati</taxon>
        <taxon>Pseudomonadota</taxon>
        <taxon>Alphaproteobacteria</taxon>
        <taxon>Rhodobacterales</taxon>
        <taxon>Roseobacteraceae</taxon>
        <taxon>Aliiruegeria</taxon>
    </lineage>
</organism>
<dbReference type="NCBIfam" id="NF009270">
    <property type="entry name" value="PRK12627.1"/>
    <property type="match status" value="1"/>
</dbReference>
<keyword evidence="3" id="KW-0969">Cilium</keyword>
<evidence type="ECO:0000313" key="3">
    <source>
        <dbReference type="EMBL" id="SDI63089.1"/>
    </source>
</evidence>
<comment type="subcellular location">
    <subcellularLocation>
        <location evidence="1">Bacterial flagellum basal body</location>
    </subcellularLocation>
</comment>
<keyword evidence="3" id="KW-0966">Cell projection</keyword>
<proteinExistence type="predicted"/>
<accession>A0A1G8M559</accession>
<dbReference type="EMBL" id="FNEK01000005">
    <property type="protein sequence ID" value="SDI63089.1"/>
    <property type="molecule type" value="Genomic_DNA"/>
</dbReference>
<dbReference type="Pfam" id="PF00460">
    <property type="entry name" value="Flg_bb_rod"/>
    <property type="match status" value="1"/>
</dbReference>
<dbReference type="InterPro" id="IPR001444">
    <property type="entry name" value="Flag_bb_rod_N"/>
</dbReference>
<keyword evidence="3" id="KW-0282">Flagellum</keyword>
<dbReference type="RefSeq" id="WP_093149910.1">
    <property type="nucleotide sequence ID" value="NZ_FNEK01000005.1"/>
</dbReference>
<evidence type="ECO:0000256" key="1">
    <source>
        <dbReference type="ARBA" id="ARBA00004117"/>
    </source>
</evidence>
<dbReference type="OrthoDB" id="9788334at2"/>
<name>A0A1G8M559_9RHOB</name>
<keyword evidence="4" id="KW-1185">Reference proteome</keyword>
<evidence type="ECO:0000313" key="4">
    <source>
        <dbReference type="Proteomes" id="UP000199382"/>
    </source>
</evidence>